<name>A0A3N9XAB2_9ACTN</name>
<dbReference type="InterPro" id="IPR046532">
    <property type="entry name" value="DUF6597"/>
</dbReference>
<evidence type="ECO:0000313" key="6">
    <source>
        <dbReference type="EMBL" id="RQX10064.1"/>
    </source>
</evidence>
<dbReference type="Proteomes" id="UP000278981">
    <property type="component" value="Unassembled WGS sequence"/>
</dbReference>
<dbReference type="RefSeq" id="WP_124823141.1">
    <property type="nucleotide sequence ID" value="NZ_QDGB01000406.1"/>
</dbReference>
<proteinExistence type="predicted"/>
<organism evidence="6 7">
    <name type="scientific">Micromonospora ureilytica</name>
    <dbReference type="NCBI Taxonomy" id="709868"/>
    <lineage>
        <taxon>Bacteria</taxon>
        <taxon>Bacillati</taxon>
        <taxon>Actinomycetota</taxon>
        <taxon>Actinomycetes</taxon>
        <taxon>Micromonosporales</taxon>
        <taxon>Micromonosporaceae</taxon>
        <taxon>Micromonospora</taxon>
    </lineage>
</organism>
<dbReference type="GO" id="GO:0043565">
    <property type="term" value="F:sequence-specific DNA binding"/>
    <property type="evidence" value="ECO:0007669"/>
    <property type="project" value="InterPro"/>
</dbReference>
<evidence type="ECO:0000256" key="3">
    <source>
        <dbReference type="ARBA" id="ARBA00023163"/>
    </source>
</evidence>
<reference evidence="6 7" key="1">
    <citation type="submission" date="2018-04" db="EMBL/GenBank/DDBJ databases">
        <title>Micromonosporas from Atacama Desert.</title>
        <authorList>
            <person name="Carro L."/>
            <person name="Klenk H.-P."/>
            <person name="Goodfellow M."/>
        </authorList>
    </citation>
    <scope>NUCLEOTIDE SEQUENCE [LARGE SCALE GENOMIC DNA]</scope>
    <source>
        <strain evidence="6 7">LB19</strain>
    </source>
</reference>
<evidence type="ECO:0000256" key="1">
    <source>
        <dbReference type="ARBA" id="ARBA00023015"/>
    </source>
</evidence>
<dbReference type="InterPro" id="IPR018060">
    <property type="entry name" value="HTH_AraC"/>
</dbReference>
<protein>
    <submittedName>
        <fullName evidence="6">AraC family transcriptional regulator</fullName>
    </submittedName>
</protein>
<dbReference type="SMART" id="SM00342">
    <property type="entry name" value="HTH_ARAC"/>
    <property type="match status" value="1"/>
</dbReference>
<dbReference type="SUPFAM" id="SSF46689">
    <property type="entry name" value="Homeodomain-like"/>
    <property type="match status" value="1"/>
</dbReference>
<evidence type="ECO:0000259" key="5">
    <source>
        <dbReference type="PROSITE" id="PS01124"/>
    </source>
</evidence>
<keyword evidence="1" id="KW-0805">Transcription regulation</keyword>
<gene>
    <name evidence="6" type="ORF">DDE19_33035</name>
</gene>
<dbReference type="PROSITE" id="PS01124">
    <property type="entry name" value="HTH_ARAC_FAMILY_2"/>
    <property type="match status" value="1"/>
</dbReference>
<dbReference type="Pfam" id="PF12833">
    <property type="entry name" value="HTH_18"/>
    <property type="match status" value="1"/>
</dbReference>
<evidence type="ECO:0000313" key="7">
    <source>
        <dbReference type="Proteomes" id="UP000278981"/>
    </source>
</evidence>
<dbReference type="AlphaFoldDB" id="A0A3N9XAB2"/>
<dbReference type="InterPro" id="IPR009057">
    <property type="entry name" value="Homeodomain-like_sf"/>
</dbReference>
<feature type="compositionally biased region" description="Basic and acidic residues" evidence="4">
    <location>
        <begin position="66"/>
        <end position="87"/>
    </location>
</feature>
<dbReference type="GO" id="GO:0003700">
    <property type="term" value="F:DNA-binding transcription factor activity"/>
    <property type="evidence" value="ECO:0007669"/>
    <property type="project" value="InterPro"/>
</dbReference>
<evidence type="ECO:0000256" key="4">
    <source>
        <dbReference type="SAM" id="MobiDB-lite"/>
    </source>
</evidence>
<dbReference type="EMBL" id="QDGB01000406">
    <property type="protein sequence ID" value="RQX10064.1"/>
    <property type="molecule type" value="Genomic_DNA"/>
</dbReference>
<sequence length="288" mass="32047">MRHRPRGDSRGILDPGRLLREVRFRRHLPAESLRPWVEHYWLIDWVLNAPFEQRVVPHPAVNVVFRRDDSDGDRNGDGDGDGDRPESGEVAGVGRDLFRITLSGTGRVSGVQFRPGGFHAFWQRPVSELTGRRVPLPTGRLTHPGFPVCAGRPAGPPTSAASDNERCRALDTLLTAWRPEPDPVAEEAVRLAEAIRTDRTVLRVDDFAARHDVPVRRLQRLFMEYVGVGPKWVIRRYRLQEAVEQAAGGPLSWAGLAADLGYSDQAHLVRDFTAVAGVSPAAYARSVH</sequence>
<dbReference type="PANTHER" id="PTHR46796">
    <property type="entry name" value="HTH-TYPE TRANSCRIPTIONAL ACTIVATOR RHAS-RELATED"/>
    <property type="match status" value="1"/>
</dbReference>
<keyword evidence="3" id="KW-0804">Transcription</keyword>
<feature type="region of interest" description="Disordered" evidence="4">
    <location>
        <begin position="66"/>
        <end position="90"/>
    </location>
</feature>
<feature type="domain" description="HTH araC/xylS-type" evidence="5">
    <location>
        <begin position="186"/>
        <end position="286"/>
    </location>
</feature>
<evidence type="ECO:0000256" key="2">
    <source>
        <dbReference type="ARBA" id="ARBA00023125"/>
    </source>
</evidence>
<keyword evidence="2" id="KW-0238">DNA-binding</keyword>
<dbReference type="Pfam" id="PF20240">
    <property type="entry name" value="DUF6597"/>
    <property type="match status" value="1"/>
</dbReference>
<accession>A0A3N9XAB2</accession>
<dbReference type="InterPro" id="IPR050204">
    <property type="entry name" value="AraC_XylS_family_regulators"/>
</dbReference>
<dbReference type="Gene3D" id="1.10.10.60">
    <property type="entry name" value="Homeodomain-like"/>
    <property type="match status" value="1"/>
</dbReference>
<dbReference type="OrthoDB" id="2559672at2"/>
<comment type="caution">
    <text evidence="6">The sequence shown here is derived from an EMBL/GenBank/DDBJ whole genome shotgun (WGS) entry which is preliminary data.</text>
</comment>